<dbReference type="GO" id="GO:0006302">
    <property type="term" value="P:double-strand break repair"/>
    <property type="evidence" value="ECO:0007669"/>
    <property type="project" value="InterPro"/>
</dbReference>
<dbReference type="PROSITE" id="PS51192">
    <property type="entry name" value="HELICASE_ATP_BIND_1"/>
    <property type="match status" value="1"/>
</dbReference>
<dbReference type="InterPro" id="IPR011545">
    <property type="entry name" value="DEAD/DEAH_box_helicase_dom"/>
</dbReference>
<dbReference type="InterPro" id="IPR042115">
    <property type="entry name" value="PriA_3primeBD_sf"/>
</dbReference>
<comment type="subunit">
    <text evidence="12">Component of the replication restart primosome.</text>
</comment>
<accession>A0A6M0GZL7</accession>
<dbReference type="Pfam" id="PF18319">
    <property type="entry name" value="Zn_ribbon_PriA"/>
    <property type="match status" value="1"/>
</dbReference>
<dbReference type="Pfam" id="PF18074">
    <property type="entry name" value="PriA_C"/>
    <property type="match status" value="1"/>
</dbReference>
<evidence type="ECO:0000313" key="15">
    <source>
        <dbReference type="EMBL" id="NEU03283.1"/>
    </source>
</evidence>
<dbReference type="EMBL" id="JAAGPU010000001">
    <property type="protein sequence ID" value="NEU03283.1"/>
    <property type="molecule type" value="Genomic_DNA"/>
</dbReference>
<dbReference type="InterPro" id="IPR014001">
    <property type="entry name" value="Helicase_ATP-bd"/>
</dbReference>
<keyword evidence="16" id="KW-1185">Reference proteome</keyword>
<keyword evidence="7 12" id="KW-0862">Zinc</keyword>
<proteinExistence type="inferred from homology"/>
<dbReference type="RefSeq" id="WP_199868698.1">
    <property type="nucleotide sequence ID" value="NZ_JAAGPU010000001.1"/>
</dbReference>
<dbReference type="Proteomes" id="UP000481872">
    <property type="component" value="Unassembled WGS sequence"/>
</dbReference>
<evidence type="ECO:0000256" key="9">
    <source>
        <dbReference type="ARBA" id="ARBA00023125"/>
    </source>
</evidence>
<evidence type="ECO:0000313" key="16">
    <source>
        <dbReference type="Proteomes" id="UP000481872"/>
    </source>
</evidence>
<keyword evidence="2 12" id="KW-0235">DNA replication</keyword>
<dbReference type="EC" id="5.6.2.4" evidence="12"/>
<evidence type="ECO:0000256" key="7">
    <source>
        <dbReference type="ARBA" id="ARBA00022833"/>
    </source>
</evidence>
<evidence type="ECO:0000256" key="10">
    <source>
        <dbReference type="ARBA" id="ARBA00023235"/>
    </source>
</evidence>
<evidence type="ECO:0000256" key="11">
    <source>
        <dbReference type="ARBA" id="ARBA00048988"/>
    </source>
</evidence>
<evidence type="ECO:0000256" key="8">
    <source>
        <dbReference type="ARBA" id="ARBA00022840"/>
    </source>
</evidence>
<evidence type="ECO:0000256" key="2">
    <source>
        <dbReference type="ARBA" id="ARBA00022705"/>
    </source>
</evidence>
<feature type="binding site" evidence="12">
    <location>
        <position position="468"/>
    </location>
    <ligand>
        <name>Zn(2+)</name>
        <dbReference type="ChEBI" id="CHEBI:29105"/>
        <label>2</label>
    </ligand>
</feature>
<evidence type="ECO:0000256" key="5">
    <source>
        <dbReference type="ARBA" id="ARBA00022801"/>
    </source>
</evidence>
<feature type="binding site" evidence="12">
    <location>
        <position position="444"/>
    </location>
    <ligand>
        <name>Zn(2+)</name>
        <dbReference type="ChEBI" id="CHEBI:29105"/>
        <label>1</label>
    </ligand>
</feature>
<name>A0A6M0GZL7_9CLOT</name>
<dbReference type="NCBIfam" id="NF004066">
    <property type="entry name" value="PRK05580.1-3"/>
    <property type="match status" value="1"/>
</dbReference>
<dbReference type="Pfam" id="PF00271">
    <property type="entry name" value="Helicase_C"/>
    <property type="match status" value="1"/>
</dbReference>
<feature type="domain" description="Helicase C-terminal" evidence="14">
    <location>
        <begin position="476"/>
        <end position="659"/>
    </location>
</feature>
<evidence type="ECO:0000256" key="4">
    <source>
        <dbReference type="ARBA" id="ARBA00022741"/>
    </source>
</evidence>
<keyword evidence="8 12" id="KW-0067">ATP-binding</keyword>
<keyword evidence="5 12" id="KW-0378">Hydrolase</keyword>
<comment type="function">
    <text evidence="12">Initiates the restart of stalled replication forks, which reloads the replicative helicase on sites other than the origin of replication. Recognizes and binds to abandoned replication forks and remodels them to uncover a helicase loading site. Promotes assembly of the primosome at these replication forks.</text>
</comment>
<feature type="domain" description="Helicase ATP-binding" evidence="13">
    <location>
        <begin position="213"/>
        <end position="379"/>
    </location>
</feature>
<dbReference type="FunFam" id="3.40.50.300:FF:000489">
    <property type="entry name" value="Primosome assembly protein PriA"/>
    <property type="match status" value="1"/>
</dbReference>
<dbReference type="Gene3D" id="3.40.50.300">
    <property type="entry name" value="P-loop containing nucleotide triphosphate hydrolases"/>
    <property type="match status" value="2"/>
</dbReference>
<keyword evidence="6 12" id="KW-0347">Helicase</keyword>
<comment type="catalytic activity">
    <reaction evidence="12">
        <text>Couples ATP hydrolysis with the unwinding of duplex DNA by translocating in the 3'-5' direction.</text>
        <dbReference type="EC" id="5.6.2.4"/>
    </reaction>
</comment>
<dbReference type="GO" id="GO:1990077">
    <property type="term" value="C:primosome complex"/>
    <property type="evidence" value="ECO:0007669"/>
    <property type="project" value="UniProtKB-UniRule"/>
</dbReference>
<gene>
    <name evidence="12 15" type="primary">priA</name>
    <name evidence="15" type="ORF">G3M99_00155</name>
</gene>
<dbReference type="GO" id="GO:0016787">
    <property type="term" value="F:hydrolase activity"/>
    <property type="evidence" value="ECO:0007669"/>
    <property type="project" value="UniProtKB-KW"/>
</dbReference>
<dbReference type="Gene3D" id="3.40.1440.60">
    <property type="entry name" value="PriA, 3(prime) DNA-binding domain"/>
    <property type="match status" value="1"/>
</dbReference>
<dbReference type="InterPro" id="IPR027417">
    <property type="entry name" value="P-loop_NTPase"/>
</dbReference>
<evidence type="ECO:0000256" key="12">
    <source>
        <dbReference type="HAMAP-Rule" id="MF_00983"/>
    </source>
</evidence>
<feature type="binding site" evidence="12">
    <location>
        <position position="450"/>
    </location>
    <ligand>
        <name>Zn(2+)</name>
        <dbReference type="ChEBI" id="CHEBI:29105"/>
        <label>2</label>
    </ligand>
</feature>
<feature type="binding site" evidence="12">
    <location>
        <position position="484"/>
    </location>
    <ligand>
        <name>Zn(2+)</name>
        <dbReference type="ChEBI" id="CHEBI:29105"/>
        <label>1</label>
    </ligand>
</feature>
<dbReference type="Pfam" id="PF00270">
    <property type="entry name" value="DEAD"/>
    <property type="match status" value="1"/>
</dbReference>
<organism evidence="15 16">
    <name type="scientific">Clostridium senegalense</name>
    <dbReference type="NCBI Taxonomy" id="1465809"/>
    <lineage>
        <taxon>Bacteria</taxon>
        <taxon>Bacillati</taxon>
        <taxon>Bacillota</taxon>
        <taxon>Clostridia</taxon>
        <taxon>Eubacteriales</taxon>
        <taxon>Clostridiaceae</taxon>
        <taxon>Clostridium</taxon>
    </lineage>
</organism>
<dbReference type="GO" id="GO:0005524">
    <property type="term" value="F:ATP binding"/>
    <property type="evidence" value="ECO:0007669"/>
    <property type="project" value="UniProtKB-UniRule"/>
</dbReference>
<comment type="catalytic activity">
    <reaction evidence="11 12">
        <text>ATP + H2O = ADP + phosphate + H(+)</text>
        <dbReference type="Rhea" id="RHEA:13065"/>
        <dbReference type="ChEBI" id="CHEBI:15377"/>
        <dbReference type="ChEBI" id="CHEBI:15378"/>
        <dbReference type="ChEBI" id="CHEBI:30616"/>
        <dbReference type="ChEBI" id="CHEBI:43474"/>
        <dbReference type="ChEBI" id="CHEBI:456216"/>
        <dbReference type="EC" id="5.6.2.4"/>
    </reaction>
</comment>
<comment type="similarity">
    <text evidence="12">Belongs to the helicase family. PriA subfamily.</text>
</comment>
<evidence type="ECO:0000256" key="3">
    <source>
        <dbReference type="ARBA" id="ARBA00022723"/>
    </source>
</evidence>
<dbReference type="CDD" id="cd18804">
    <property type="entry name" value="SF2_C_priA"/>
    <property type="match status" value="1"/>
</dbReference>
<evidence type="ECO:0000259" key="13">
    <source>
        <dbReference type="PROSITE" id="PS51192"/>
    </source>
</evidence>
<keyword evidence="10 12" id="KW-0413">Isomerase</keyword>
<keyword evidence="1 12" id="KW-0639">Primosome</keyword>
<dbReference type="GO" id="GO:0006270">
    <property type="term" value="P:DNA replication initiation"/>
    <property type="evidence" value="ECO:0007669"/>
    <property type="project" value="TreeGrafter"/>
</dbReference>
<dbReference type="AlphaFoldDB" id="A0A6M0GZL7"/>
<dbReference type="PROSITE" id="PS51194">
    <property type="entry name" value="HELICASE_CTER"/>
    <property type="match status" value="1"/>
</dbReference>
<evidence type="ECO:0000256" key="1">
    <source>
        <dbReference type="ARBA" id="ARBA00022515"/>
    </source>
</evidence>
<dbReference type="SMART" id="SM00490">
    <property type="entry name" value="HELICc"/>
    <property type="match status" value="1"/>
</dbReference>
<protein>
    <recommendedName>
        <fullName evidence="12">Replication restart protein PriA</fullName>
    </recommendedName>
    <alternativeName>
        <fullName evidence="12">ATP-dependent DNA helicase PriA</fullName>
        <ecNumber evidence="12">5.6.2.4</ecNumber>
    </alternativeName>
    <alternativeName>
        <fullName evidence="12">DNA 3'-5' helicase PriA</fullName>
    </alternativeName>
</protein>
<dbReference type="GO" id="GO:0008270">
    <property type="term" value="F:zinc ion binding"/>
    <property type="evidence" value="ECO:0007669"/>
    <property type="project" value="UniProtKB-UniRule"/>
</dbReference>
<dbReference type="Pfam" id="PF17764">
    <property type="entry name" value="PriA_3primeBD"/>
    <property type="match status" value="1"/>
</dbReference>
<dbReference type="GO" id="GO:0003677">
    <property type="term" value="F:DNA binding"/>
    <property type="evidence" value="ECO:0007669"/>
    <property type="project" value="UniProtKB-UniRule"/>
</dbReference>
<keyword evidence="9 12" id="KW-0238">DNA-binding</keyword>
<dbReference type="InterPro" id="IPR041236">
    <property type="entry name" value="PriA_C"/>
</dbReference>
<dbReference type="GO" id="GO:0006269">
    <property type="term" value="P:DNA replication, synthesis of primer"/>
    <property type="evidence" value="ECO:0007669"/>
    <property type="project" value="UniProtKB-KW"/>
</dbReference>
<dbReference type="CDD" id="cd17929">
    <property type="entry name" value="DEXHc_priA"/>
    <property type="match status" value="1"/>
</dbReference>
<dbReference type="SMART" id="SM00487">
    <property type="entry name" value="DEXDc"/>
    <property type="match status" value="1"/>
</dbReference>
<comment type="cofactor">
    <cofactor evidence="12">
        <name>Zn(2+)</name>
        <dbReference type="ChEBI" id="CHEBI:29105"/>
    </cofactor>
    <text evidence="12">Binds 2 zinc ions per subunit.</text>
</comment>
<dbReference type="GO" id="GO:0006310">
    <property type="term" value="P:DNA recombination"/>
    <property type="evidence" value="ECO:0007669"/>
    <property type="project" value="InterPro"/>
</dbReference>
<dbReference type="InterPro" id="IPR001650">
    <property type="entry name" value="Helicase_C-like"/>
</dbReference>
<dbReference type="InterPro" id="IPR040498">
    <property type="entry name" value="PriA_CRR"/>
</dbReference>
<dbReference type="PANTHER" id="PTHR30580:SF0">
    <property type="entry name" value="PRIMOSOMAL PROTEIN N"/>
    <property type="match status" value="1"/>
</dbReference>
<dbReference type="NCBIfam" id="TIGR00595">
    <property type="entry name" value="priA"/>
    <property type="match status" value="1"/>
</dbReference>
<evidence type="ECO:0000259" key="14">
    <source>
        <dbReference type="PROSITE" id="PS51194"/>
    </source>
</evidence>
<dbReference type="HAMAP" id="MF_00983">
    <property type="entry name" value="PriA"/>
    <property type="match status" value="1"/>
</dbReference>
<dbReference type="SUPFAM" id="SSF52540">
    <property type="entry name" value="P-loop containing nucleoside triphosphate hydrolases"/>
    <property type="match status" value="1"/>
</dbReference>
<feature type="binding site" evidence="12">
    <location>
        <position position="471"/>
    </location>
    <ligand>
        <name>Zn(2+)</name>
        <dbReference type="ChEBI" id="CHEBI:29105"/>
        <label>2</label>
    </ligand>
</feature>
<feature type="binding site" evidence="12">
    <location>
        <position position="453"/>
    </location>
    <ligand>
        <name>Zn(2+)</name>
        <dbReference type="ChEBI" id="CHEBI:29105"/>
        <label>2</label>
    </ligand>
</feature>
<keyword evidence="3 12" id="KW-0479">Metal-binding</keyword>
<dbReference type="InterPro" id="IPR041222">
    <property type="entry name" value="PriA_3primeBD"/>
</dbReference>
<dbReference type="PANTHER" id="PTHR30580">
    <property type="entry name" value="PRIMOSOMAL PROTEIN N"/>
    <property type="match status" value="1"/>
</dbReference>
<comment type="caution">
    <text evidence="15">The sequence shown here is derived from an EMBL/GenBank/DDBJ whole genome shotgun (WGS) entry which is preliminary data.</text>
</comment>
<dbReference type="InterPro" id="IPR005259">
    <property type="entry name" value="PriA"/>
</dbReference>
<keyword evidence="4 12" id="KW-0547">Nucleotide-binding</keyword>
<feature type="binding site" evidence="12">
    <location>
        <position position="481"/>
    </location>
    <ligand>
        <name>Zn(2+)</name>
        <dbReference type="ChEBI" id="CHEBI:29105"/>
        <label>1</label>
    </ligand>
</feature>
<reference evidence="15 16" key="1">
    <citation type="submission" date="2020-02" db="EMBL/GenBank/DDBJ databases">
        <title>Genome assembly of a novel Clostridium senegalense strain.</title>
        <authorList>
            <person name="Gupta T.B."/>
            <person name="Jauregui R."/>
            <person name="Maclean P."/>
            <person name="Nawarathana A."/>
            <person name="Brightwell G."/>
        </authorList>
    </citation>
    <scope>NUCLEOTIDE SEQUENCE [LARGE SCALE GENOMIC DNA]</scope>
    <source>
        <strain evidence="15 16">AGRFS4</strain>
    </source>
</reference>
<dbReference type="GO" id="GO:0043138">
    <property type="term" value="F:3'-5' DNA helicase activity"/>
    <property type="evidence" value="ECO:0007669"/>
    <property type="project" value="UniProtKB-EC"/>
</dbReference>
<evidence type="ECO:0000256" key="6">
    <source>
        <dbReference type="ARBA" id="ARBA00022806"/>
    </source>
</evidence>
<feature type="binding site" evidence="12">
    <location>
        <position position="441"/>
    </location>
    <ligand>
        <name>Zn(2+)</name>
        <dbReference type="ChEBI" id="CHEBI:29105"/>
        <label>1</label>
    </ligand>
</feature>
<sequence length="737" mass="84730">MKDYVGIIVNNEAVKLDKIFTYKVPDNLKNDILIGHRVKVPFGFGNKFIDGFVISFYKENDIDKKNIKKIKCVKSICDELPLLKHTDIKLIEIMRRKYLCTYLEAIKVIIPTSITKGIKFKTKLVVMVSKPLEKKYLKENYINIYEFIKVNNGIYSKSELSKENGFSLSSINTLIKYDFLKCEESIVDRYNVKEYKKYEKKVLNKDQKNAVDNILNSSKKQFLIHGVTGSGKTEIYMNLVEGMMNNGKDSIILIPEISLTPQMVERFKGRFGKDVAIFHSKLNDGERFDEWMRVKMGKVKLAIGARSALFLPFENLGLIVIDEEHEASYKSESDPKYVSREIGEIKTQLEYCKLVLGSATPSIETYYKGLIGEYDIITLNNRAANNKLPEIFVSDMREELANGNRSIFSNELYKSIEEALSKDEQIILFLNRRGYSTFVSCRSCGYVFKCDRCDISLTYHNNQSSLNCHYCGNKVQKPKICPKCGSKYVKHFGIGTEQLENQVNKMFPNAKTIRMDFDTTREKNSYEVLYNKFKNKGANVLIGTQMIAKGLDFPDVTLVGVIAADLSLNIPDYKSTERTFQLITQVAGRAGRDKKDGKVVVQTYNPDNYSINYAANNDYLSFLKEELQLRKCLNYPPFSKVMSMNFSSEKENFLIDNVQQLGYKLKNLLEKNQEVSILGPCPCGISKIKNYYRWQIIIKGKITEDLAMNIKKFVYEELENVYNDIRTSIDINPNNML</sequence>